<evidence type="ECO:0000313" key="2">
    <source>
        <dbReference type="Proteomes" id="UP001201273"/>
    </source>
</evidence>
<dbReference type="Proteomes" id="UP001201273">
    <property type="component" value="Unassembled WGS sequence"/>
</dbReference>
<sequence>MNRSDLKIFKPESLGQTDDAGGYRSKNVVVNGKLSDLLTPISDIDHARSAIDIIKFYPTVDTPDAQLLGDGHVYISQPLTDPKVTALLIESDALNDASTLADMREILGSAVTPGLRLRTGLSGLSKNQNVISAIDLETGAAQGEPTRVSLSIGQIVAICVEYDGEEDATWPRRNHYVQITAYDSAQRLWVFEPAIAWPTPERDTVINGQTKCSVLRRISTATETFKAHGVSKLTAPSSGQTLQVEAAQQSLLPVINTEKKHLGQNPNGAQSDIVRTVAQFSATSSSTYRVVVDAPTLDLLEKYPATVSYTKGGELKTEQDALVRAEYDGNERYIQVVLAELADAGSFVSVSYISADNYEYREILTTANANPLAIAKGSLQGTFDALAGGTTQYVGQITERDDGVYGTDGNGTVRLAIVDYAAGTYVDINNRMRSLFGLAVKSTPTAAEARFVLPFNNVLLESLYISVTTATNTQLSASGDNAGVISGTGITGSVSGNVVELTFSSPVKLSTLTYDVTEMVSLLPPSDRYGINPLRVPKGGLVDIYRPWGVLCLSDLKSQLISPVNGANHTVRANSRIDILDANQKSLWTAANTHFSYAGTTVTINSDFAGFTGPFVLTDNVSELALVTQVVGNEVSLSEPLANSYPAGATVASVQVLGDLQARIVNPRVLSSFNNNWDNDSALAVAKLNPDFPIETSNNSAINEDWALVFTSPTAFRCIGRRFGQIQTGDTLNPFSALNVKTGDVMFTIPVEAFGAGYNAGEVIRFQQVAASRPAMLVRATNPGHSNITQDSLTLAFRGNA</sequence>
<accession>A0ABS8W768</accession>
<dbReference type="EMBL" id="JAIMJA010000005">
    <property type="protein sequence ID" value="MCE2594403.1"/>
    <property type="molecule type" value="Genomic_DNA"/>
</dbReference>
<protein>
    <submittedName>
        <fullName evidence="1">Uncharacterized protein</fullName>
    </submittedName>
</protein>
<name>A0ABS8W768_9GAMM</name>
<proteinExistence type="predicted"/>
<evidence type="ECO:0000313" key="1">
    <source>
        <dbReference type="EMBL" id="MCE2594403.1"/>
    </source>
</evidence>
<reference evidence="1 2" key="1">
    <citation type="journal article" date="2022" name="Environ. Microbiol. Rep.">
        <title>Eco-phylogenetic analyses reveal divergent evolution of vitamin B12 metabolism in the marine bacterial family 'Psychromonadaceae'.</title>
        <authorList>
            <person name="Jin X."/>
            <person name="Yang Y."/>
            <person name="Cao H."/>
            <person name="Gao B."/>
            <person name="Zhao Z."/>
        </authorList>
    </citation>
    <scope>NUCLEOTIDE SEQUENCE [LARGE SCALE GENOMIC DNA]</scope>
    <source>
        <strain evidence="1 2">MKS20</strain>
    </source>
</reference>
<gene>
    <name evidence="1" type="ORF">K6Y31_06210</name>
</gene>
<organism evidence="1 2">
    <name type="scientific">Motilimonas cestriensis</name>
    <dbReference type="NCBI Taxonomy" id="2742685"/>
    <lineage>
        <taxon>Bacteria</taxon>
        <taxon>Pseudomonadati</taxon>
        <taxon>Pseudomonadota</taxon>
        <taxon>Gammaproteobacteria</taxon>
        <taxon>Alteromonadales</taxon>
        <taxon>Alteromonadales genera incertae sedis</taxon>
        <taxon>Motilimonas</taxon>
    </lineage>
</organism>
<keyword evidence="2" id="KW-1185">Reference proteome</keyword>
<dbReference type="RefSeq" id="WP_233051943.1">
    <property type="nucleotide sequence ID" value="NZ_JAIMJA010000005.1"/>
</dbReference>
<comment type="caution">
    <text evidence="1">The sequence shown here is derived from an EMBL/GenBank/DDBJ whole genome shotgun (WGS) entry which is preliminary data.</text>
</comment>